<dbReference type="InterPro" id="IPR027843">
    <property type="entry name" value="DUF4440"/>
</dbReference>
<dbReference type="InterPro" id="IPR032710">
    <property type="entry name" value="NTF2-like_dom_sf"/>
</dbReference>
<dbReference type="Gene3D" id="3.10.450.50">
    <property type="match status" value="1"/>
</dbReference>
<name>A0ABY3YNG0_9FLAO</name>
<evidence type="ECO:0000313" key="3">
    <source>
        <dbReference type="Proteomes" id="UP000829476"/>
    </source>
</evidence>
<protein>
    <submittedName>
        <fullName evidence="2">Nuclear transport factor 2 family protein</fullName>
    </submittedName>
</protein>
<feature type="domain" description="DUF4440" evidence="1">
    <location>
        <begin position="45"/>
        <end position="144"/>
    </location>
</feature>
<gene>
    <name evidence="2" type="ORF">MQE36_01955</name>
</gene>
<evidence type="ECO:0000313" key="2">
    <source>
        <dbReference type="EMBL" id="UNY99122.1"/>
    </source>
</evidence>
<dbReference type="SUPFAM" id="SSF54427">
    <property type="entry name" value="NTF2-like"/>
    <property type="match status" value="1"/>
</dbReference>
<keyword evidence="3" id="KW-1185">Reference proteome</keyword>
<dbReference type="Pfam" id="PF14534">
    <property type="entry name" value="DUF4440"/>
    <property type="match status" value="1"/>
</dbReference>
<reference evidence="2 3" key="1">
    <citation type="journal article" date="2018" name="Int. J. Syst. Evol. Microbiol.">
        <title>Zhouia spongiae sp. nov., isolated from a marine sponge.</title>
        <authorList>
            <person name="Zhuang L."/>
            <person name="Lin B."/>
            <person name="Qin F."/>
            <person name="Luo L."/>
        </authorList>
    </citation>
    <scope>NUCLEOTIDE SEQUENCE [LARGE SCALE GENOMIC DNA]</scope>
    <source>
        <strain evidence="2 3">HN-Y44</strain>
    </source>
</reference>
<dbReference type="PROSITE" id="PS51257">
    <property type="entry name" value="PROKAR_LIPOPROTEIN"/>
    <property type="match status" value="1"/>
</dbReference>
<evidence type="ECO:0000259" key="1">
    <source>
        <dbReference type="Pfam" id="PF14534"/>
    </source>
</evidence>
<accession>A0ABY3YNG0</accession>
<proteinExistence type="predicted"/>
<dbReference type="RefSeq" id="WP_242937522.1">
    <property type="nucleotide sequence ID" value="NZ_CP094326.1"/>
</dbReference>
<dbReference type="Proteomes" id="UP000829476">
    <property type="component" value="Chromosome"/>
</dbReference>
<organism evidence="2 3">
    <name type="scientific">Zhouia spongiae</name>
    <dbReference type="NCBI Taxonomy" id="2202721"/>
    <lineage>
        <taxon>Bacteria</taxon>
        <taxon>Pseudomonadati</taxon>
        <taxon>Bacteroidota</taxon>
        <taxon>Flavobacteriia</taxon>
        <taxon>Flavobacteriales</taxon>
        <taxon>Flavobacteriaceae</taxon>
        <taxon>Zhouia</taxon>
    </lineage>
</organism>
<sequence>MKKLFIIIGGFIIISSGCKQETIKGNLVSEHKNKIKMTDIEWSEQADNPDKHLEFFADEAIVLAPGQPILSGKKTIKDLLERYHSIPGFKIHWEPVKVEVAESGDLGYSLGTYVLTMQDSLGNEIKDYGKYVTIWKAYNDSLWKVSVDMFNSNK</sequence>
<dbReference type="EMBL" id="CP094326">
    <property type="protein sequence ID" value="UNY99122.1"/>
    <property type="molecule type" value="Genomic_DNA"/>
</dbReference>